<dbReference type="Gene3D" id="1.20.120.160">
    <property type="entry name" value="HPT domain"/>
    <property type="match status" value="1"/>
</dbReference>
<protein>
    <submittedName>
        <fullName evidence="1">Hpt domain-containing protein</fullName>
    </submittedName>
</protein>
<accession>A0ABT2X339</accession>
<reference evidence="1 2" key="1">
    <citation type="submission" date="2022-10" db="EMBL/GenBank/DDBJ databases">
        <title>Defluviimonas sp. nov., isolated from ocean surface sediments.</title>
        <authorList>
            <person name="He W."/>
            <person name="Wang L."/>
            <person name="Zhang D.-F."/>
        </authorList>
    </citation>
    <scope>NUCLEOTIDE SEQUENCE [LARGE SCALE GENOMIC DNA]</scope>
    <source>
        <strain evidence="1 2">WL0024</strain>
    </source>
</reference>
<comment type="caution">
    <text evidence="1">The sequence shown here is derived from an EMBL/GenBank/DDBJ whole genome shotgun (WGS) entry which is preliminary data.</text>
</comment>
<evidence type="ECO:0000313" key="1">
    <source>
        <dbReference type="EMBL" id="MCU9848119.1"/>
    </source>
</evidence>
<gene>
    <name evidence="1" type="ORF">OEZ60_08875</name>
</gene>
<organism evidence="1 2">
    <name type="scientific">Albidovulum salinarum</name>
    <dbReference type="NCBI Taxonomy" id="2984153"/>
    <lineage>
        <taxon>Bacteria</taxon>
        <taxon>Pseudomonadati</taxon>
        <taxon>Pseudomonadota</taxon>
        <taxon>Alphaproteobacteria</taxon>
        <taxon>Rhodobacterales</taxon>
        <taxon>Paracoccaceae</taxon>
        <taxon>Albidovulum</taxon>
    </lineage>
</organism>
<dbReference type="RefSeq" id="WP_263335194.1">
    <property type="nucleotide sequence ID" value="NZ_JAOVQO010000007.1"/>
</dbReference>
<dbReference type="SUPFAM" id="SSF47226">
    <property type="entry name" value="Histidine-containing phosphotransfer domain, HPT domain"/>
    <property type="match status" value="1"/>
</dbReference>
<evidence type="ECO:0000313" key="2">
    <source>
        <dbReference type="Proteomes" id="UP001209535"/>
    </source>
</evidence>
<dbReference type="InterPro" id="IPR036641">
    <property type="entry name" value="HPT_dom_sf"/>
</dbReference>
<name>A0ABT2X339_9RHOB</name>
<sequence length="115" mass="12181">MINWTRVDDLRAEVGADGLDEIVELFLDEVEGIVRRLGSTPEPARFEADLHFMKGGAWNLGFAEFGALCQDGERRAATGRAGEIDIGRIVASYFASKTEFMAGLAAGAGTGASAA</sequence>
<proteinExistence type="predicted"/>
<keyword evidence="2" id="KW-1185">Reference proteome</keyword>
<dbReference type="EMBL" id="JAOVQO010000007">
    <property type="protein sequence ID" value="MCU9848119.1"/>
    <property type="molecule type" value="Genomic_DNA"/>
</dbReference>
<dbReference type="Proteomes" id="UP001209535">
    <property type="component" value="Unassembled WGS sequence"/>
</dbReference>